<dbReference type="SUPFAM" id="SSF51110">
    <property type="entry name" value="alpha-D-mannose-specific plant lectins"/>
    <property type="match status" value="1"/>
</dbReference>
<evidence type="ECO:0000256" key="4">
    <source>
        <dbReference type="ARBA" id="ARBA00023180"/>
    </source>
</evidence>
<dbReference type="AlphaFoldDB" id="A0A8S9SD54"/>
<dbReference type="InterPro" id="IPR003609">
    <property type="entry name" value="Pan_app"/>
</dbReference>
<dbReference type="InterPro" id="IPR001480">
    <property type="entry name" value="Bulb-type_lectin_dom"/>
</dbReference>
<dbReference type="PANTHER" id="PTHR32444:SF247">
    <property type="entry name" value="OS01G0958200 PROTEIN"/>
    <property type="match status" value="1"/>
</dbReference>
<keyword evidence="4" id="KW-0325">Glycoprotein</keyword>
<dbReference type="InterPro" id="IPR036426">
    <property type="entry name" value="Bulb-type_lectin_dom_sf"/>
</dbReference>
<dbReference type="Pfam" id="PF00954">
    <property type="entry name" value="S_locus_glycop"/>
    <property type="match status" value="1"/>
</dbReference>
<feature type="domain" description="Bulb-type lectin" evidence="6">
    <location>
        <begin position="21"/>
        <end position="154"/>
    </location>
</feature>
<gene>
    <name evidence="8" type="ORF">F2Q69_00026385</name>
</gene>
<keyword evidence="1" id="KW-0713">Self-incompatibility</keyword>
<name>A0A8S9SD54_BRACR</name>
<evidence type="ECO:0000259" key="6">
    <source>
        <dbReference type="PROSITE" id="PS50927"/>
    </source>
</evidence>
<dbReference type="SMART" id="SM00108">
    <property type="entry name" value="B_lectin"/>
    <property type="match status" value="1"/>
</dbReference>
<feature type="signal peptide" evidence="5">
    <location>
        <begin position="1"/>
        <end position="20"/>
    </location>
</feature>
<dbReference type="PROSITE" id="PS50927">
    <property type="entry name" value="BULB_LECTIN"/>
    <property type="match status" value="1"/>
</dbReference>
<dbReference type="PANTHER" id="PTHR32444">
    <property type="entry name" value="BULB-TYPE LECTIN DOMAIN-CONTAINING PROTEIN"/>
    <property type="match status" value="1"/>
</dbReference>
<dbReference type="Pfam" id="PF08276">
    <property type="entry name" value="PAN_2"/>
    <property type="match status" value="1"/>
</dbReference>
<dbReference type="CDD" id="cd01098">
    <property type="entry name" value="PAN_AP_plant"/>
    <property type="match status" value="1"/>
</dbReference>
<accession>A0A8S9SD54</accession>
<dbReference type="GO" id="GO:0060320">
    <property type="term" value="P:rejection of self pollen"/>
    <property type="evidence" value="ECO:0007669"/>
    <property type="project" value="UniProtKB-KW"/>
</dbReference>
<evidence type="ECO:0000313" key="8">
    <source>
        <dbReference type="EMBL" id="KAF3589834.1"/>
    </source>
</evidence>
<evidence type="ECO:0000313" key="9">
    <source>
        <dbReference type="Proteomes" id="UP000712600"/>
    </source>
</evidence>
<organism evidence="8 9">
    <name type="scientific">Brassica cretica</name>
    <name type="common">Mustard</name>
    <dbReference type="NCBI Taxonomy" id="69181"/>
    <lineage>
        <taxon>Eukaryota</taxon>
        <taxon>Viridiplantae</taxon>
        <taxon>Streptophyta</taxon>
        <taxon>Embryophyta</taxon>
        <taxon>Tracheophyta</taxon>
        <taxon>Spermatophyta</taxon>
        <taxon>Magnoliopsida</taxon>
        <taxon>eudicotyledons</taxon>
        <taxon>Gunneridae</taxon>
        <taxon>Pentapetalae</taxon>
        <taxon>rosids</taxon>
        <taxon>malvids</taxon>
        <taxon>Brassicales</taxon>
        <taxon>Brassicaceae</taxon>
        <taxon>Brassiceae</taxon>
        <taxon>Brassica</taxon>
    </lineage>
</organism>
<evidence type="ECO:0000259" key="7">
    <source>
        <dbReference type="PROSITE" id="PS50948"/>
    </source>
</evidence>
<keyword evidence="3" id="KW-1015">Disulfide bond</keyword>
<evidence type="ECO:0000256" key="5">
    <source>
        <dbReference type="SAM" id="SignalP"/>
    </source>
</evidence>
<dbReference type="EMBL" id="QGKX02000088">
    <property type="protein sequence ID" value="KAF3589834.1"/>
    <property type="molecule type" value="Genomic_DNA"/>
</dbReference>
<dbReference type="Proteomes" id="UP000712600">
    <property type="component" value="Unassembled WGS sequence"/>
</dbReference>
<dbReference type="InterPro" id="IPR000858">
    <property type="entry name" value="S_locus_glycoprot_dom"/>
</dbReference>
<protein>
    <submittedName>
        <fullName evidence="8">Uncharacterized protein</fullName>
    </submittedName>
</protein>
<proteinExistence type="predicted"/>
<evidence type="ECO:0000256" key="2">
    <source>
        <dbReference type="ARBA" id="ARBA00022729"/>
    </source>
</evidence>
<evidence type="ECO:0000256" key="3">
    <source>
        <dbReference type="ARBA" id="ARBA00023157"/>
    </source>
</evidence>
<feature type="chain" id="PRO_5035941164" evidence="5">
    <location>
        <begin position="21"/>
        <end position="417"/>
    </location>
</feature>
<keyword evidence="2 5" id="KW-0732">Signal</keyword>
<dbReference type="PROSITE" id="PS50948">
    <property type="entry name" value="PAN"/>
    <property type="match status" value="1"/>
</dbReference>
<feature type="domain" description="Apple" evidence="7">
    <location>
        <begin position="281"/>
        <end position="365"/>
    </location>
</feature>
<reference evidence="8" key="1">
    <citation type="submission" date="2019-12" db="EMBL/GenBank/DDBJ databases">
        <title>Genome sequencing and annotation of Brassica cretica.</title>
        <authorList>
            <person name="Studholme D.J."/>
            <person name="Sarris P."/>
        </authorList>
    </citation>
    <scope>NUCLEOTIDE SEQUENCE</scope>
    <source>
        <strain evidence="8">PFS-109/04</strain>
        <tissue evidence="8">Leaf</tissue>
    </source>
</reference>
<comment type="caution">
    <text evidence="8">The sequence shown here is derived from an EMBL/GenBank/DDBJ whole genome shotgun (WGS) entry which is preliminary data.</text>
</comment>
<sequence length="417" mass="47611">MMSFGHILFLSILLFEYGNSGDILRSGDRWVSVKGVSSKGTFEAGFFRSAGTERWLLGIWYKNVAERSYVWVGNREEPLHSSNGTLEMDDDQLVIRDKSKSVWFSTRRESSSSSSTTTTPGKRYLTSWRALDDPRPGNYVFRFETPQYPVLAIWYKAFLLYRSGPWNGYKFIGAPPLFRLEWKDQQTSYLSINTTTSSAYTRVQLYNDGSMRHYTWNQRVKKWDQQWSLSPDQCEVHRACNGNAYCRVGSSSLACECIPGFEFSSMNVTTKECVQKKNGTCNGDDHFSLVRKMNLPDSRNAKSNPSITKPEQCGKICLGDCTCTAYSMSIISLETDNWSCITWSGDLLDLRSYFDEGLDLYVRTADSYLIDLVGFGSSLTFAYIEREVEHAWRSQEHTCFSVCYIAKPSLKLDVANM</sequence>
<evidence type="ECO:0000256" key="1">
    <source>
        <dbReference type="ARBA" id="ARBA00022471"/>
    </source>
</evidence>